<dbReference type="PANTHER" id="PTHR36516:SF6">
    <property type="entry name" value="DOMON DOMAIN-CONTAINING PROTEIN"/>
    <property type="match status" value="1"/>
</dbReference>
<dbReference type="Proteomes" id="UP000050761">
    <property type="component" value="Unassembled WGS sequence"/>
</dbReference>
<dbReference type="OrthoDB" id="5785632at2759"/>
<reference evidence="1 2" key="1">
    <citation type="submission" date="2018-11" db="EMBL/GenBank/DDBJ databases">
        <authorList>
            <consortium name="Pathogen Informatics"/>
        </authorList>
    </citation>
    <scope>NUCLEOTIDE SEQUENCE [LARGE SCALE GENOMIC DNA]</scope>
</reference>
<protein>
    <submittedName>
        <fullName evidence="3">DOMON domain-containing protein</fullName>
    </submittedName>
</protein>
<dbReference type="WBParaSite" id="HPBE_0000713101-mRNA-1">
    <property type="protein sequence ID" value="HPBE_0000713101-mRNA-1"/>
    <property type="gene ID" value="HPBE_0000713101"/>
</dbReference>
<dbReference type="EMBL" id="UZAH01025821">
    <property type="protein sequence ID" value="VDO71080.1"/>
    <property type="molecule type" value="Genomic_DNA"/>
</dbReference>
<evidence type="ECO:0000313" key="2">
    <source>
        <dbReference type="Proteomes" id="UP000050761"/>
    </source>
</evidence>
<dbReference type="AlphaFoldDB" id="A0A183FJE7"/>
<accession>A0A183FJE7</accession>
<name>A0A183FJE7_HELPZ</name>
<sequence>MVQSSRVEGGTVSVTFSRPVNSVEFPYDSSLLGCQPWQFVVGLNRMAPNGELHHHTRTPVHQTVCIDECRI</sequence>
<proteinExistence type="predicted"/>
<evidence type="ECO:0000313" key="3">
    <source>
        <dbReference type="WBParaSite" id="HPBE_0000713101-mRNA-1"/>
    </source>
</evidence>
<dbReference type="PANTHER" id="PTHR36516">
    <property type="entry name" value="PROTEIN CBG04168-RELATED"/>
    <property type="match status" value="1"/>
</dbReference>
<evidence type="ECO:0000313" key="1">
    <source>
        <dbReference type="EMBL" id="VDO71080.1"/>
    </source>
</evidence>
<keyword evidence="2" id="KW-1185">Reference proteome</keyword>
<reference evidence="3" key="2">
    <citation type="submission" date="2019-09" db="UniProtKB">
        <authorList>
            <consortium name="WormBaseParasite"/>
        </authorList>
    </citation>
    <scope>IDENTIFICATION</scope>
</reference>
<gene>
    <name evidence="1" type="ORF">HPBE_LOCUS7132</name>
</gene>
<accession>A0A3P7XAR0</accession>
<organism evidence="2 3">
    <name type="scientific">Heligmosomoides polygyrus</name>
    <name type="common">Parasitic roundworm</name>
    <dbReference type="NCBI Taxonomy" id="6339"/>
    <lineage>
        <taxon>Eukaryota</taxon>
        <taxon>Metazoa</taxon>
        <taxon>Ecdysozoa</taxon>
        <taxon>Nematoda</taxon>
        <taxon>Chromadorea</taxon>
        <taxon>Rhabditida</taxon>
        <taxon>Rhabditina</taxon>
        <taxon>Rhabditomorpha</taxon>
        <taxon>Strongyloidea</taxon>
        <taxon>Heligmosomidae</taxon>
        <taxon>Heligmosomoides</taxon>
    </lineage>
</organism>